<evidence type="ECO:0000256" key="12">
    <source>
        <dbReference type="ARBA" id="ARBA00025198"/>
    </source>
</evidence>
<evidence type="ECO:0000256" key="11">
    <source>
        <dbReference type="ARBA" id="ARBA00023310"/>
    </source>
</evidence>
<keyword evidence="9 16" id="KW-0406">Ion transport</keyword>
<dbReference type="Proteomes" id="UP000029843">
    <property type="component" value="Unassembled WGS sequence"/>
</dbReference>
<dbReference type="AlphaFoldDB" id="A0A099KP09"/>
<dbReference type="NCBIfam" id="NF004413">
    <property type="entry name" value="PRK05759.1-4"/>
    <property type="match status" value="1"/>
</dbReference>
<evidence type="ECO:0000313" key="18">
    <source>
        <dbReference type="EMBL" id="KGJ92499.1"/>
    </source>
</evidence>
<evidence type="ECO:0000256" key="4">
    <source>
        <dbReference type="ARBA" id="ARBA00022519"/>
    </source>
</evidence>
<keyword evidence="5 16" id="KW-0138">CF(0)</keyword>
<dbReference type="GO" id="GO:0012505">
    <property type="term" value="C:endomembrane system"/>
    <property type="evidence" value="ECO:0007669"/>
    <property type="project" value="UniProtKB-SubCell"/>
</dbReference>
<dbReference type="PATRIC" id="fig|28229.4.peg.1786"/>
<evidence type="ECO:0000256" key="14">
    <source>
        <dbReference type="ARBA" id="ARBA00026054"/>
    </source>
</evidence>
<evidence type="ECO:0000313" key="19">
    <source>
        <dbReference type="Proteomes" id="UP000029843"/>
    </source>
</evidence>
<accession>A0A099KP09</accession>
<evidence type="ECO:0000256" key="3">
    <source>
        <dbReference type="ARBA" id="ARBA00022475"/>
    </source>
</evidence>
<keyword evidence="6 16" id="KW-0812">Transmembrane</keyword>
<evidence type="ECO:0000256" key="17">
    <source>
        <dbReference type="RuleBase" id="RU003848"/>
    </source>
</evidence>
<dbReference type="GO" id="GO:0045259">
    <property type="term" value="C:proton-transporting ATP synthase complex"/>
    <property type="evidence" value="ECO:0007669"/>
    <property type="project" value="UniProtKB-KW"/>
</dbReference>
<comment type="function">
    <text evidence="12 16">F(1)F(0) ATP synthase produces ATP from ADP in the presence of a proton or sodium gradient. F-type ATPases consist of two structural domains, F(1) containing the extramembraneous catalytic core and F(0) containing the membrane proton channel, linked together by a central stalk and a peripheral stalk. During catalysis, ATP synthesis in the catalytic domain of F(1) is coupled via a rotary mechanism of the central stalk subunits to proton translocation.</text>
</comment>
<evidence type="ECO:0000256" key="2">
    <source>
        <dbReference type="ARBA" id="ARBA00022448"/>
    </source>
</evidence>
<comment type="subunit">
    <text evidence="14">F-type ATPases have 2 components, F(1) - the catalytic core - and F(0) - the membrane proton channel. F(1) has five subunits: alpha(3), beta(3), gamma(1), delta(1), epsilon(1). F(0) has four main subunits: a(1), b(2) and c(10-14). The alpha and beta chains form an alternating ring which encloses part of the gamma chain. F(1) is attached to F(0) by a central stalk formed by the gamma and epsilon chains, while a peripheral stalk is formed by the delta and b chains.</text>
</comment>
<dbReference type="InterPro" id="IPR005864">
    <property type="entry name" value="ATP_synth_F0_bsu_bac"/>
</dbReference>
<dbReference type="RefSeq" id="WP_033093531.1">
    <property type="nucleotide sequence ID" value="NZ_JQED01000017.1"/>
</dbReference>
<dbReference type="FunFam" id="1.20.5.620:FF:000001">
    <property type="entry name" value="ATP synthase subunit b"/>
    <property type="match status" value="1"/>
</dbReference>
<dbReference type="Gene3D" id="1.20.5.620">
    <property type="entry name" value="F1F0 ATP synthase subunit B, membrane domain"/>
    <property type="match status" value="1"/>
</dbReference>
<dbReference type="PANTHER" id="PTHR33445">
    <property type="entry name" value="ATP SYNTHASE SUBUNIT B', CHLOROPLASTIC"/>
    <property type="match status" value="1"/>
</dbReference>
<protein>
    <recommendedName>
        <fullName evidence="16">ATP synthase subunit b</fullName>
    </recommendedName>
    <alternativeName>
        <fullName evidence="16">ATP synthase F(0) sector subunit b</fullName>
    </alternativeName>
    <alternativeName>
        <fullName evidence="16">ATPase subunit I</fullName>
    </alternativeName>
    <alternativeName>
        <fullName evidence="16">F-type ATPase subunit b</fullName>
        <shortName evidence="16">F-ATPase subunit b</shortName>
    </alternativeName>
</protein>
<dbReference type="GO" id="GO:0005886">
    <property type="term" value="C:plasma membrane"/>
    <property type="evidence" value="ECO:0007669"/>
    <property type="project" value="UniProtKB-SubCell"/>
</dbReference>
<evidence type="ECO:0000256" key="5">
    <source>
        <dbReference type="ARBA" id="ARBA00022547"/>
    </source>
</evidence>
<gene>
    <name evidence="16" type="primary">atpF</name>
    <name evidence="18" type="ORF">ND2E_2747</name>
</gene>
<reference evidence="18 19" key="1">
    <citation type="submission" date="2014-08" db="EMBL/GenBank/DDBJ databases">
        <title>Genomic and Phenotypic Diversity of Colwellia psychrerythraea strains from Disparate Marine Basins.</title>
        <authorList>
            <person name="Techtmann S.M."/>
            <person name="Stelling S.C."/>
            <person name="Utturkar S.M."/>
            <person name="Alshibli N."/>
            <person name="Harris A."/>
            <person name="Brown S.D."/>
            <person name="Hazen T.C."/>
        </authorList>
    </citation>
    <scope>NUCLEOTIDE SEQUENCE [LARGE SCALE GENOMIC DNA]</scope>
    <source>
        <strain evidence="18 19">ND2E</strain>
    </source>
</reference>
<dbReference type="HAMAP" id="MF_01398">
    <property type="entry name" value="ATP_synth_b_bprime"/>
    <property type="match status" value="1"/>
</dbReference>
<dbReference type="EMBL" id="JQED01000017">
    <property type="protein sequence ID" value="KGJ92499.1"/>
    <property type="molecule type" value="Genomic_DNA"/>
</dbReference>
<dbReference type="InterPro" id="IPR002146">
    <property type="entry name" value="ATP_synth_b/b'su_bac/chlpt"/>
</dbReference>
<dbReference type="InterPro" id="IPR050059">
    <property type="entry name" value="ATP_synthase_B_chain"/>
</dbReference>
<keyword evidence="2 16" id="KW-0813">Transport</keyword>
<comment type="subcellular location">
    <subcellularLocation>
        <location evidence="16">Cell membrane</location>
        <topology evidence="16">Single-pass membrane protein</topology>
    </subcellularLocation>
    <subcellularLocation>
        <location evidence="15">Endomembrane system</location>
        <topology evidence="15">Single-pass membrane protein</topology>
    </subcellularLocation>
</comment>
<dbReference type="NCBIfam" id="TIGR01144">
    <property type="entry name" value="ATP_synt_b"/>
    <property type="match status" value="1"/>
</dbReference>
<dbReference type="CDD" id="cd06503">
    <property type="entry name" value="ATP-synt_Fo_b"/>
    <property type="match status" value="1"/>
</dbReference>
<comment type="caution">
    <text evidence="18">The sequence shown here is derived from an EMBL/GenBank/DDBJ whole genome shotgun (WGS) entry which is preliminary data.</text>
</comment>
<evidence type="ECO:0000256" key="1">
    <source>
        <dbReference type="ARBA" id="ARBA00005513"/>
    </source>
</evidence>
<keyword evidence="4" id="KW-0997">Cell inner membrane</keyword>
<dbReference type="NCBIfam" id="NF004411">
    <property type="entry name" value="PRK05759.1-2"/>
    <property type="match status" value="1"/>
</dbReference>
<evidence type="ECO:0000256" key="8">
    <source>
        <dbReference type="ARBA" id="ARBA00022989"/>
    </source>
</evidence>
<keyword evidence="10 16" id="KW-0472">Membrane</keyword>
<evidence type="ECO:0000256" key="9">
    <source>
        <dbReference type="ARBA" id="ARBA00023065"/>
    </source>
</evidence>
<dbReference type="InterPro" id="IPR028987">
    <property type="entry name" value="ATP_synth_B-like_membr_sf"/>
</dbReference>
<sequence length="156" mass="16840">MDINMTLIGQLIAFVVFVIFCMKYVWPPIIGAIEERQATIADGLAASDRAAKDLELAQEKAKSQLKEAKVQAASIVDAAKKHEAKIVEEAAGKAQAEKDRILAAGHAEIETERNRAKEELRAQVAVLAVAGAEKILERSIDAAAHSDILDKLVAEL</sequence>
<name>A0A099KP09_COLPS</name>
<evidence type="ECO:0000256" key="15">
    <source>
        <dbReference type="ARBA" id="ARBA00037847"/>
    </source>
</evidence>
<evidence type="ECO:0000256" key="7">
    <source>
        <dbReference type="ARBA" id="ARBA00022781"/>
    </source>
</evidence>
<comment type="similarity">
    <text evidence="1 16 17">Belongs to the ATPase B chain family.</text>
</comment>
<evidence type="ECO:0000256" key="13">
    <source>
        <dbReference type="ARBA" id="ARBA00025614"/>
    </source>
</evidence>
<proteinExistence type="inferred from homology"/>
<keyword evidence="7 16" id="KW-0375">Hydrogen ion transport</keyword>
<keyword evidence="11 16" id="KW-0066">ATP synthesis</keyword>
<keyword evidence="8 16" id="KW-1133">Transmembrane helix</keyword>
<evidence type="ECO:0000256" key="16">
    <source>
        <dbReference type="HAMAP-Rule" id="MF_01398"/>
    </source>
</evidence>
<keyword evidence="3 16" id="KW-1003">Cell membrane</keyword>
<dbReference type="GO" id="GO:0046933">
    <property type="term" value="F:proton-transporting ATP synthase activity, rotational mechanism"/>
    <property type="evidence" value="ECO:0007669"/>
    <property type="project" value="UniProtKB-UniRule"/>
</dbReference>
<dbReference type="GO" id="GO:0046961">
    <property type="term" value="F:proton-transporting ATPase activity, rotational mechanism"/>
    <property type="evidence" value="ECO:0007669"/>
    <property type="project" value="TreeGrafter"/>
</dbReference>
<comment type="subunit">
    <text evidence="16">F-type ATPases have 2 components, F(1) - the catalytic core - and F(0) - the membrane proton channel. F(1) has five subunits: alpha(3), beta(3), gamma(1), delta(1), epsilon(1). F(0) has three main subunits: a(1), b(2) and c(10-14). The alpha and beta chains form an alternating ring which encloses part of the gamma chain. F(1) is attached to F(0) by a central stalk formed by the gamma and epsilon chains, while a peripheral stalk is formed by the delta and b chains.</text>
</comment>
<evidence type="ECO:0000256" key="10">
    <source>
        <dbReference type="ARBA" id="ARBA00023136"/>
    </source>
</evidence>
<dbReference type="PANTHER" id="PTHR33445:SF1">
    <property type="entry name" value="ATP SYNTHASE SUBUNIT B"/>
    <property type="match status" value="1"/>
</dbReference>
<feature type="transmembrane region" description="Helical" evidence="16">
    <location>
        <begin position="6"/>
        <end position="26"/>
    </location>
</feature>
<organism evidence="18 19">
    <name type="scientific">Colwellia psychrerythraea</name>
    <name type="common">Vibrio psychroerythus</name>
    <dbReference type="NCBI Taxonomy" id="28229"/>
    <lineage>
        <taxon>Bacteria</taxon>
        <taxon>Pseudomonadati</taxon>
        <taxon>Pseudomonadota</taxon>
        <taxon>Gammaproteobacteria</taxon>
        <taxon>Alteromonadales</taxon>
        <taxon>Colwelliaceae</taxon>
        <taxon>Colwellia</taxon>
    </lineage>
</organism>
<dbReference type="Pfam" id="PF00430">
    <property type="entry name" value="ATP-synt_B"/>
    <property type="match status" value="1"/>
</dbReference>
<dbReference type="SUPFAM" id="SSF81573">
    <property type="entry name" value="F1F0 ATP synthase subunit B, membrane domain"/>
    <property type="match status" value="1"/>
</dbReference>
<dbReference type="OrthoDB" id="9788020at2"/>
<evidence type="ECO:0000256" key="6">
    <source>
        <dbReference type="ARBA" id="ARBA00022692"/>
    </source>
</evidence>
<comment type="function">
    <text evidence="13">Component of the F(0) channel, it forms part of the peripheral stalk, linking F(1) to F(0). The b'-subunit is a diverged and duplicated form of b found in plants and photosynthetic bacteria.</text>
</comment>